<name>A0A8B3DDA7_VIBHA</name>
<dbReference type="InterPro" id="IPR010260">
    <property type="entry name" value="AlpA"/>
</dbReference>
<accession>A0A8B3DDA7</accession>
<dbReference type="RefSeq" id="WP_053052850.1">
    <property type="nucleotide sequence ID" value="NZ_CP169261.1"/>
</dbReference>
<dbReference type="EMBL" id="QOUW02000270">
    <property type="protein sequence ID" value="RIV98934.1"/>
    <property type="molecule type" value="Genomic_DNA"/>
</dbReference>
<dbReference type="Gene3D" id="1.10.238.160">
    <property type="match status" value="1"/>
</dbReference>
<evidence type="ECO:0000313" key="1">
    <source>
        <dbReference type="EMBL" id="RIV98934.1"/>
    </source>
</evidence>
<dbReference type="PANTHER" id="PTHR36154:SF1">
    <property type="entry name" value="DNA-BINDING TRANSCRIPTIONAL ACTIVATOR ALPA"/>
    <property type="match status" value="1"/>
</dbReference>
<comment type="caution">
    <text evidence="1">The sequence shown here is derived from an EMBL/GenBank/DDBJ whole genome shotgun (WGS) entry which is preliminary data.</text>
</comment>
<sequence length="63" mass="7280">MSLRIIRLKEVIALTGLSKSSIYRYADGKAFPQSVQLGARSVGWIEEEINQWMQGRIDERRVE</sequence>
<proteinExistence type="predicted"/>
<dbReference type="AlphaFoldDB" id="A0A8B3DDA7"/>
<dbReference type="PANTHER" id="PTHR36154">
    <property type="entry name" value="DNA-BINDING TRANSCRIPTIONAL ACTIVATOR ALPA"/>
    <property type="match status" value="1"/>
</dbReference>
<protein>
    <submittedName>
        <fullName evidence="1">AlpA family transcriptional regulator</fullName>
    </submittedName>
</protein>
<reference evidence="1 2" key="1">
    <citation type="submission" date="2018-08" db="EMBL/GenBank/DDBJ databases">
        <title>Vibrio harveyi strains pathogenic to white snook Centropomus viridis Lockington (1877) and potential probiotic bacteria.</title>
        <authorList>
            <person name="Soto-Rodriguez S."/>
            <person name="Gomez-Gil B."/>
            <person name="Lozano-Olvera R."/>
        </authorList>
    </citation>
    <scope>NUCLEOTIDE SEQUENCE [LARGE SCALE GENOMIC DNA]</scope>
    <source>
        <strain evidence="1 2">CAIM 1508</strain>
    </source>
</reference>
<evidence type="ECO:0000313" key="2">
    <source>
        <dbReference type="Proteomes" id="UP000253437"/>
    </source>
</evidence>
<dbReference type="Proteomes" id="UP000253437">
    <property type="component" value="Unassembled WGS sequence"/>
</dbReference>
<dbReference type="InterPro" id="IPR052931">
    <property type="entry name" value="Prophage_regulatory_activator"/>
</dbReference>
<organism evidence="1 2">
    <name type="scientific">Vibrio harveyi</name>
    <name type="common">Beneckea harveyi</name>
    <dbReference type="NCBI Taxonomy" id="669"/>
    <lineage>
        <taxon>Bacteria</taxon>
        <taxon>Pseudomonadati</taxon>
        <taxon>Pseudomonadota</taxon>
        <taxon>Gammaproteobacteria</taxon>
        <taxon>Vibrionales</taxon>
        <taxon>Vibrionaceae</taxon>
        <taxon>Vibrio</taxon>
    </lineage>
</organism>
<dbReference type="Pfam" id="PF05930">
    <property type="entry name" value="Phage_AlpA"/>
    <property type="match status" value="1"/>
</dbReference>
<gene>
    <name evidence="1" type="ORF">DS957_028460</name>
</gene>